<sequence length="217" mass="24104">MSRDRSAMRTFPDTEEGRVHALINPLLVKRIPPFSLAGQMKRPSHGGRLRASLWLRALKHQPPGLLLRFNLGKSRHPPARTPSPPRHRTPLPRHGRTCCPERTPSAASQSDSDIFVRSAAFCRLNIDTEADICGLFILSATLKGYRRNIAVRTAERGARPLPPSLESSCVSSVSRERWPSMHIISTVSQAFPPFQEGGPRLRMSSLCCPQALEVTDT</sequence>
<reference evidence="2" key="1">
    <citation type="journal article" date="2023" name="Science">
        <title>Genome structures resolve the early diversification of teleost fishes.</title>
        <authorList>
            <person name="Parey E."/>
            <person name="Louis A."/>
            <person name="Montfort J."/>
            <person name="Bouchez O."/>
            <person name="Roques C."/>
            <person name="Iampietro C."/>
            <person name="Lluch J."/>
            <person name="Castinel A."/>
            <person name="Donnadieu C."/>
            <person name="Desvignes T."/>
            <person name="Floi Bucao C."/>
            <person name="Jouanno E."/>
            <person name="Wen M."/>
            <person name="Mejri S."/>
            <person name="Dirks R."/>
            <person name="Jansen H."/>
            <person name="Henkel C."/>
            <person name="Chen W.J."/>
            <person name="Zahm M."/>
            <person name="Cabau C."/>
            <person name="Klopp C."/>
            <person name="Thompson A.W."/>
            <person name="Robinson-Rechavi M."/>
            <person name="Braasch I."/>
            <person name="Lecointre G."/>
            <person name="Bobe J."/>
            <person name="Postlethwait J.H."/>
            <person name="Berthelot C."/>
            <person name="Roest Crollius H."/>
            <person name="Guiguen Y."/>
        </authorList>
    </citation>
    <scope>NUCLEOTIDE SEQUENCE</scope>
    <source>
        <tissue evidence="2">Blood</tissue>
    </source>
</reference>
<evidence type="ECO:0000313" key="2">
    <source>
        <dbReference type="EMBL" id="KAJ8405511.1"/>
    </source>
</evidence>
<feature type="region of interest" description="Disordered" evidence="1">
    <location>
        <begin position="72"/>
        <end position="105"/>
    </location>
</feature>
<accession>A0AAD7SMV6</accession>
<name>A0AAD7SMV6_9TELE</name>
<comment type="caution">
    <text evidence="2">The sequence shown here is derived from an EMBL/GenBank/DDBJ whole genome shotgun (WGS) entry which is preliminary data.</text>
</comment>
<feature type="compositionally biased region" description="Basic residues" evidence="1">
    <location>
        <begin position="85"/>
        <end position="96"/>
    </location>
</feature>
<dbReference type="AlphaFoldDB" id="A0AAD7SMV6"/>
<evidence type="ECO:0000256" key="1">
    <source>
        <dbReference type="SAM" id="MobiDB-lite"/>
    </source>
</evidence>
<dbReference type="Proteomes" id="UP001221898">
    <property type="component" value="Unassembled WGS sequence"/>
</dbReference>
<keyword evidence="3" id="KW-1185">Reference proteome</keyword>
<dbReference type="EMBL" id="JAINUG010000048">
    <property type="protein sequence ID" value="KAJ8405511.1"/>
    <property type="molecule type" value="Genomic_DNA"/>
</dbReference>
<evidence type="ECO:0000313" key="3">
    <source>
        <dbReference type="Proteomes" id="UP001221898"/>
    </source>
</evidence>
<protein>
    <submittedName>
        <fullName evidence="2">Uncharacterized protein</fullName>
    </submittedName>
</protein>
<proteinExistence type="predicted"/>
<gene>
    <name evidence="2" type="ORF">AAFF_G00319840</name>
</gene>
<organism evidence="2 3">
    <name type="scientific">Aldrovandia affinis</name>
    <dbReference type="NCBI Taxonomy" id="143900"/>
    <lineage>
        <taxon>Eukaryota</taxon>
        <taxon>Metazoa</taxon>
        <taxon>Chordata</taxon>
        <taxon>Craniata</taxon>
        <taxon>Vertebrata</taxon>
        <taxon>Euteleostomi</taxon>
        <taxon>Actinopterygii</taxon>
        <taxon>Neopterygii</taxon>
        <taxon>Teleostei</taxon>
        <taxon>Notacanthiformes</taxon>
        <taxon>Halosauridae</taxon>
        <taxon>Aldrovandia</taxon>
    </lineage>
</organism>